<sequence length="231" mass="26510">MRGLCIGLAATSILLVAGCQAKAPLTQVVYRFDDHRYLELKGWDCEGELWYTDTQKGIHSQPFFQFYRIFPKKFEHPSQRYIAIPNWEVDGFMVSKDYGQTWEGVGFSPGENEPNGDNRPPREDAVSFTVVNDQAFLQTKHRLYMSSKPFDDPRILPGGPGIKYRLDSGEPDEITPEYPGWAWGLIYFTKEGLEGKVVRHESNYQDLPDKTPEVKGYTGWDHMRCDMDAGR</sequence>
<feature type="region of interest" description="Disordered" evidence="1">
    <location>
        <begin position="104"/>
        <end position="123"/>
    </location>
</feature>
<reference evidence="4 5" key="1">
    <citation type="submission" date="2023-06" db="EMBL/GenBank/DDBJ databases">
        <title>Identification and characterization of antibiotic-resistant Gram-negative bacteria.</title>
        <authorList>
            <person name="Cho G.-S."/>
            <person name="Lee J."/>
            <person name="Tai E."/>
            <person name="Jeong S."/>
            <person name="Kim I."/>
            <person name="Kim B.-E."/>
            <person name="Jeong M.-I."/>
            <person name="Oh K.-K."/>
            <person name="Franz C.M.A.P."/>
        </authorList>
    </citation>
    <scope>NUCLEOTIDE SEQUENCE [LARGE SCALE GENOMIC DNA]</scope>
    <source>
        <strain evidence="4 5">V106_12</strain>
    </source>
</reference>
<evidence type="ECO:0000259" key="3">
    <source>
        <dbReference type="Pfam" id="PF24316"/>
    </source>
</evidence>
<keyword evidence="2" id="KW-0732">Signal</keyword>
<evidence type="ECO:0000313" key="5">
    <source>
        <dbReference type="Proteomes" id="UP001223214"/>
    </source>
</evidence>
<dbReference type="Pfam" id="PF24316">
    <property type="entry name" value="Tli3"/>
    <property type="match status" value="1"/>
</dbReference>
<evidence type="ECO:0000256" key="1">
    <source>
        <dbReference type="SAM" id="MobiDB-lite"/>
    </source>
</evidence>
<feature type="domain" description="Tli3-like" evidence="3">
    <location>
        <begin position="26"/>
        <end position="117"/>
    </location>
</feature>
<dbReference type="RefSeq" id="WP_285149407.1">
    <property type="nucleotide sequence ID" value="NZ_JASSOM010000048.1"/>
</dbReference>
<keyword evidence="5" id="KW-1185">Reference proteome</keyword>
<accession>A0AAP4D191</accession>
<dbReference type="EMBL" id="JASSOM010000048">
    <property type="protein sequence ID" value="MDK9363311.1"/>
    <property type="molecule type" value="Genomic_DNA"/>
</dbReference>
<comment type="caution">
    <text evidence="4">The sequence shown here is derived from an EMBL/GenBank/DDBJ whole genome shotgun (WGS) entry which is preliminary data.</text>
</comment>
<name>A0AAP4D191_9ENTR</name>
<proteinExistence type="predicted"/>
<dbReference type="Proteomes" id="UP001223214">
    <property type="component" value="Unassembled WGS sequence"/>
</dbReference>
<dbReference type="AlphaFoldDB" id="A0AAP4D191"/>
<protein>
    <recommendedName>
        <fullName evidence="3">Tli3-like domain-containing protein</fullName>
    </recommendedName>
</protein>
<evidence type="ECO:0000256" key="2">
    <source>
        <dbReference type="SAM" id="SignalP"/>
    </source>
</evidence>
<dbReference type="InterPro" id="IPR057562">
    <property type="entry name" value="Tli3-like_dom"/>
</dbReference>
<organism evidence="4 5">
    <name type="scientific">Lelliottia wanjuensis</name>
    <dbReference type="NCBI Taxonomy" id="3050585"/>
    <lineage>
        <taxon>Bacteria</taxon>
        <taxon>Pseudomonadati</taxon>
        <taxon>Pseudomonadota</taxon>
        <taxon>Gammaproteobacteria</taxon>
        <taxon>Enterobacterales</taxon>
        <taxon>Enterobacteriaceae</taxon>
        <taxon>Lelliottia</taxon>
    </lineage>
</organism>
<dbReference type="PROSITE" id="PS51257">
    <property type="entry name" value="PROKAR_LIPOPROTEIN"/>
    <property type="match status" value="1"/>
</dbReference>
<gene>
    <name evidence="4" type="ORF">QQF32_08920</name>
</gene>
<evidence type="ECO:0000313" key="4">
    <source>
        <dbReference type="EMBL" id="MDK9363311.1"/>
    </source>
</evidence>
<feature type="chain" id="PRO_5042961456" description="Tli3-like domain-containing protein" evidence="2">
    <location>
        <begin position="22"/>
        <end position="231"/>
    </location>
</feature>
<feature type="signal peptide" evidence="2">
    <location>
        <begin position="1"/>
        <end position="21"/>
    </location>
</feature>